<dbReference type="PRINTS" id="PR00702">
    <property type="entry name" value="ACRIFLAVINRP"/>
</dbReference>
<dbReference type="InterPro" id="IPR001036">
    <property type="entry name" value="Acrflvin-R"/>
</dbReference>
<dbReference type="GO" id="GO:0005886">
    <property type="term" value="C:plasma membrane"/>
    <property type="evidence" value="ECO:0000318"/>
    <property type="project" value="GO_Central"/>
</dbReference>
<dbReference type="SUPFAM" id="SSF82866">
    <property type="entry name" value="Multidrug efflux transporter AcrB transmembrane domain"/>
    <property type="match status" value="2"/>
</dbReference>
<reference evidence="2 3" key="1">
    <citation type="journal article" date="2003" name="DNA Res.">
        <title>Complete genome structure of Gloeobacter violaceus PCC 7421, a cyanobacterium that lacks thylakoids.</title>
        <authorList>
            <person name="Nakamura Y."/>
            <person name="Kaneko T."/>
            <person name="Sato S."/>
            <person name="Mimuro M."/>
            <person name="Miyashita H."/>
            <person name="Tsuchiya T."/>
            <person name="Sasamoto S."/>
            <person name="Watanabe A."/>
            <person name="Kawashima K."/>
            <person name="Kishida Y."/>
            <person name="Kiyokawa C."/>
            <person name="Kohara M."/>
            <person name="Matsumoto M."/>
            <person name="Matsuno A."/>
            <person name="Nakazaki N."/>
            <person name="Shimpo S."/>
            <person name="Takeuchi C."/>
            <person name="Yamada M."/>
            <person name="Tabata S."/>
        </authorList>
    </citation>
    <scope>NUCLEOTIDE SEQUENCE [LARGE SCALE GENOMIC DNA]</scope>
    <source>
        <strain evidence="3">ATCC 29082 / PCC 7421</strain>
    </source>
</reference>
<dbReference type="Gene3D" id="3.30.70.1320">
    <property type="entry name" value="Multidrug efflux transporter AcrB pore domain like"/>
    <property type="match status" value="1"/>
</dbReference>
<dbReference type="SUPFAM" id="SSF82693">
    <property type="entry name" value="Multidrug efflux transporter AcrB pore domain, PN1, PN2, PC1 and PC2 subdomains"/>
    <property type="match status" value="3"/>
</dbReference>
<dbReference type="EMBL" id="BA000045">
    <property type="protein sequence ID" value="BAC88747.1"/>
    <property type="molecule type" value="Genomic_DNA"/>
</dbReference>
<dbReference type="Gene3D" id="3.30.70.1440">
    <property type="entry name" value="Multidrug efflux transporter AcrB pore domain"/>
    <property type="match status" value="1"/>
</dbReference>
<dbReference type="STRING" id="251221.gene:10758283"/>
<accession>Q7NMG0</accession>
<organism evidence="2 3">
    <name type="scientific">Gloeobacter violaceus (strain ATCC 29082 / PCC 7421)</name>
    <dbReference type="NCBI Taxonomy" id="251221"/>
    <lineage>
        <taxon>Bacteria</taxon>
        <taxon>Bacillati</taxon>
        <taxon>Cyanobacteriota</taxon>
        <taxon>Cyanophyceae</taxon>
        <taxon>Gloeobacterales</taxon>
        <taxon>Gloeobacteraceae</taxon>
        <taxon>Gloeobacter</taxon>
    </lineage>
</organism>
<protein>
    <submittedName>
        <fullName evidence="2">AcrB/AcrD/AcrF family protein</fullName>
    </submittedName>
</protein>
<dbReference type="RefSeq" id="WP_011140808.1">
    <property type="nucleotide sequence ID" value="NC_005125.1"/>
</dbReference>
<feature type="transmembrane region" description="Helical" evidence="1">
    <location>
        <begin position="359"/>
        <end position="380"/>
    </location>
</feature>
<dbReference type="KEGG" id="gvi:glr0806"/>
<dbReference type="AlphaFoldDB" id="Q7NMG0"/>
<keyword evidence="3" id="KW-1185">Reference proteome</keyword>
<keyword evidence="1" id="KW-0472">Membrane</keyword>
<dbReference type="PANTHER" id="PTHR32063:SF77">
    <property type="entry name" value="ACR FAMILY TRANSPORT PROTEIN"/>
    <property type="match status" value="1"/>
</dbReference>
<evidence type="ECO:0000256" key="1">
    <source>
        <dbReference type="SAM" id="Phobius"/>
    </source>
</evidence>
<gene>
    <name evidence="2" type="ordered locus">glr0806</name>
</gene>
<feature type="transmembrane region" description="Helical" evidence="1">
    <location>
        <begin position="12"/>
        <end position="35"/>
    </location>
</feature>
<feature type="transmembrane region" description="Helical" evidence="1">
    <location>
        <begin position="336"/>
        <end position="352"/>
    </location>
</feature>
<feature type="transmembrane region" description="Helical" evidence="1">
    <location>
        <begin position="864"/>
        <end position="883"/>
    </location>
</feature>
<dbReference type="eggNOG" id="COG0841">
    <property type="taxonomic scope" value="Bacteria"/>
</dbReference>
<feature type="transmembrane region" description="Helical" evidence="1">
    <location>
        <begin position="462"/>
        <end position="489"/>
    </location>
</feature>
<dbReference type="PhylomeDB" id="Q7NMG0"/>
<evidence type="ECO:0000313" key="2">
    <source>
        <dbReference type="EMBL" id="BAC88747.1"/>
    </source>
</evidence>
<feature type="transmembrane region" description="Helical" evidence="1">
    <location>
        <begin position="838"/>
        <end position="857"/>
    </location>
</feature>
<feature type="transmembrane region" description="Helical" evidence="1">
    <location>
        <begin position="430"/>
        <end position="450"/>
    </location>
</feature>
<proteinExistence type="predicted"/>
<dbReference type="Gene3D" id="1.20.1640.10">
    <property type="entry name" value="Multidrug efflux transporter AcrB transmembrane domain"/>
    <property type="match status" value="2"/>
</dbReference>
<dbReference type="Gene3D" id="3.30.70.1430">
    <property type="entry name" value="Multidrug efflux transporter AcrB pore domain"/>
    <property type="match status" value="2"/>
</dbReference>
<dbReference type="SUPFAM" id="SSF82714">
    <property type="entry name" value="Multidrug efflux transporter AcrB TolC docking domain, DN and DC subdomains"/>
    <property type="match status" value="2"/>
</dbReference>
<dbReference type="GO" id="GO:0042910">
    <property type="term" value="F:xenobiotic transmembrane transporter activity"/>
    <property type="evidence" value="ECO:0000318"/>
    <property type="project" value="GO_Central"/>
</dbReference>
<dbReference type="Gene3D" id="3.30.2090.10">
    <property type="entry name" value="Multidrug efflux transporter AcrB TolC docking domain, DN and DC subdomains"/>
    <property type="match status" value="2"/>
</dbReference>
<dbReference type="HOGENOM" id="CLU_002755_1_2_3"/>
<name>Q7NMG0_GLOVI</name>
<sequence length="1022" mass="109577">MNNLSAWSIRHPIVIAVLFIALVIAGVVGFVQLPINENPNVDVPTVSVNITQSGAAPPELESQVTRKIEDALAGIENVEHLRSTIKDGISATTVEFVLGTDTDRAVNDVRDAVTKIRQELPQDIDEPVIARVDFVGGALMIYAVGSPTRSTEQLSWFVDHDVSRALLTVEGVSRVQRFGGVSREVRIDLDPNRLFALGITAEEVNRQVRALNRDLPGGRGELGGREQAIRTLGSAATVENLRATQIALSGGRRVALADLGSVSDGASEARQLARLDGKPVVGFSVIRSTGSSEVAIEKGVEAQIAQLEKRFADVHFDLVNTSVRYVHENYDASIEALWLGAALAVVVVYLFLRDGRATLIAGVAMPLSTIPTFAIMKLLGYSLNSLSLLALALVVGVLVDDAIVEIENIDRHIKMGKPPFQAALDAADEIGLAVVATTMTIVAVFVPVGFMGGVPGQFFGQFGFTVVAAVLFSLFVARMVTPLMAAYWLAAKPAPVRLPWYTRTYRTVLAWALSNRAATIAAAVAFFVLSLLLAPLIPSGFLANTDRGQSIVQLELPPGSTLAQTDAVARGLSAQLQKWPEIKNVFVSMGDQGEVRLATLFINLKPREERTIAQQDFEKAIQPVLAAVPGARLGFSVGFRGGKEVSIILTGEDTAELARTAERLSTQMQALSGLANVSNTASLSRPELLIRPRFERAADLGVSVERIGATAKIATLGDIDANLAKFNLEDRQIPIRVQIAPRHRTDLEVIRNLRVTADDGRAIPLETVAELAVGSGAAQIDRYDRARQISVEANLNGVQLGPALEQIYALPAMGDLPESIRLVRSGDVDLQDQVSERFGTALLLGVLLIYGVLVLLFGDFFHPLTIMAALPLSIGGALAGLLVTGKPLVLPALIGILMLMGIVTKNSILLVEYATVLIEKARLPRREALMEAGIDRLQPILMTTIAMIAGMMPIALGIGAGSEFRSPMAVAVVGGLLSSTLLTLVVIPVLFTYVDDFKNRLARLGRRRTIETAQAVQTPAQQ</sequence>
<reference evidence="2 3" key="2">
    <citation type="journal article" date="2003" name="DNA Res.">
        <title>Complete genome structure of Gloeobacter violaceus PCC 7421, a cyanobacterium that lacks thylakoids (supplement).</title>
        <authorList>
            <person name="Nakamura Y."/>
            <person name="Kaneko T."/>
            <person name="Sato S."/>
            <person name="Mimuro M."/>
            <person name="Miyashita H."/>
            <person name="Tsuchiya T."/>
            <person name="Sasamoto S."/>
            <person name="Watanabe A."/>
            <person name="Kawashima K."/>
            <person name="Kishida Y."/>
            <person name="Kiyokawa C."/>
            <person name="Kohara M."/>
            <person name="Matsumoto M."/>
            <person name="Matsuno A."/>
            <person name="Nakazaki N."/>
            <person name="Shimpo S."/>
            <person name="Takeuchi C."/>
            <person name="Yamada M."/>
            <person name="Tabata S."/>
        </authorList>
    </citation>
    <scope>NUCLEOTIDE SEQUENCE [LARGE SCALE GENOMIC DNA]</scope>
    <source>
        <strain evidence="3">ATCC 29082 / PCC 7421</strain>
    </source>
</reference>
<feature type="transmembrane region" description="Helical" evidence="1">
    <location>
        <begin position="509"/>
        <end position="537"/>
    </location>
</feature>
<keyword evidence="1" id="KW-1133">Transmembrane helix</keyword>
<dbReference type="PANTHER" id="PTHR32063">
    <property type="match status" value="1"/>
</dbReference>
<feature type="transmembrane region" description="Helical" evidence="1">
    <location>
        <begin position="939"/>
        <end position="962"/>
    </location>
</feature>
<dbReference type="OrthoDB" id="9791035at2"/>
<evidence type="ECO:0000313" key="3">
    <source>
        <dbReference type="Proteomes" id="UP000000557"/>
    </source>
</evidence>
<dbReference type="InterPro" id="IPR027463">
    <property type="entry name" value="AcrB_DN_DC_subdom"/>
</dbReference>
<feature type="transmembrane region" description="Helical" evidence="1">
    <location>
        <begin position="968"/>
        <end position="994"/>
    </location>
</feature>
<dbReference type="Proteomes" id="UP000000557">
    <property type="component" value="Chromosome"/>
</dbReference>
<dbReference type="EnsemblBacteria" id="BAC88747">
    <property type="protein sequence ID" value="BAC88747"/>
    <property type="gene ID" value="BAC88747"/>
</dbReference>
<dbReference type="InParanoid" id="Q7NMG0"/>
<dbReference type="Pfam" id="PF00873">
    <property type="entry name" value="ACR_tran"/>
    <property type="match status" value="1"/>
</dbReference>
<keyword evidence="1" id="KW-0812">Transmembrane</keyword>
<feature type="transmembrane region" description="Helical" evidence="1">
    <location>
        <begin position="889"/>
        <end position="918"/>
    </location>
</feature>